<dbReference type="STRING" id="29139.ENSVURP00010026709"/>
<dbReference type="PROSITE" id="PS50835">
    <property type="entry name" value="IG_LIKE"/>
    <property type="match status" value="1"/>
</dbReference>
<dbReference type="Pfam" id="PF07686">
    <property type="entry name" value="V-set"/>
    <property type="match status" value="1"/>
</dbReference>
<keyword evidence="5" id="KW-1015">Disulfide bond</keyword>
<dbReference type="InterPro" id="IPR007110">
    <property type="entry name" value="Ig-like_dom"/>
</dbReference>
<evidence type="ECO:0000256" key="7">
    <source>
        <dbReference type="ARBA" id="ARBA00038651"/>
    </source>
</evidence>
<keyword evidence="2" id="KW-1003">Cell membrane</keyword>
<evidence type="ECO:0000256" key="1">
    <source>
        <dbReference type="ARBA" id="ARBA00004236"/>
    </source>
</evidence>
<keyword evidence="12" id="KW-1185">Reference proteome</keyword>
<keyword evidence="8" id="KW-1064">Adaptive immunity</keyword>
<evidence type="ECO:0000313" key="12">
    <source>
        <dbReference type="Proteomes" id="UP000314987"/>
    </source>
</evidence>
<sequence length="133" mass="14696">MEKPWLVSLLMLCLHLGWVNCQQKVTQTPPSLSVQEEESITINCTYSESNAGNFQWYRQDSGKGLTLLFHMTSGKKQRGRFRSTSNLKESHSSLHITGSQLGDSATYLCATEPQQSPGTCSLCKNTVVGSLPI</sequence>
<proteinExistence type="predicted"/>
<organism evidence="11 12">
    <name type="scientific">Vombatus ursinus</name>
    <name type="common">Common wombat</name>
    <dbReference type="NCBI Taxonomy" id="29139"/>
    <lineage>
        <taxon>Eukaryota</taxon>
        <taxon>Metazoa</taxon>
        <taxon>Chordata</taxon>
        <taxon>Craniata</taxon>
        <taxon>Vertebrata</taxon>
        <taxon>Euteleostomi</taxon>
        <taxon>Mammalia</taxon>
        <taxon>Metatheria</taxon>
        <taxon>Diprotodontia</taxon>
        <taxon>Vombatidae</taxon>
        <taxon>Vombatus</taxon>
    </lineage>
</organism>
<keyword evidence="4" id="KW-0472">Membrane</keyword>
<dbReference type="GeneTree" id="ENSGT00900000140957"/>
<protein>
    <recommendedName>
        <fullName evidence="10">Ig-like domain-containing protein</fullName>
    </recommendedName>
</protein>
<evidence type="ECO:0000259" key="10">
    <source>
        <dbReference type="PROSITE" id="PS50835"/>
    </source>
</evidence>
<keyword evidence="8" id="KW-0391">Immunity</keyword>
<dbReference type="SMART" id="SM00409">
    <property type="entry name" value="IG"/>
    <property type="match status" value="1"/>
</dbReference>
<comment type="subcellular location">
    <subcellularLocation>
        <location evidence="1">Cell membrane</location>
    </subcellularLocation>
</comment>
<reference evidence="11" key="3">
    <citation type="submission" date="2025-09" db="UniProtKB">
        <authorList>
            <consortium name="Ensembl"/>
        </authorList>
    </citation>
    <scope>IDENTIFICATION</scope>
</reference>
<accession>A0A4X2LND0</accession>
<dbReference type="InterPro" id="IPR003599">
    <property type="entry name" value="Ig_sub"/>
</dbReference>
<dbReference type="PANTHER" id="PTHR19339:SF0">
    <property type="entry name" value="T CELL RECEPTOR ALPHA VARIABLE 41"/>
    <property type="match status" value="1"/>
</dbReference>
<dbReference type="Proteomes" id="UP000314987">
    <property type="component" value="Unassembled WGS sequence"/>
</dbReference>
<dbReference type="InterPro" id="IPR013783">
    <property type="entry name" value="Ig-like_fold"/>
</dbReference>
<dbReference type="InterPro" id="IPR051896">
    <property type="entry name" value="TCR_alpha_variable"/>
</dbReference>
<dbReference type="InterPro" id="IPR036179">
    <property type="entry name" value="Ig-like_dom_sf"/>
</dbReference>
<feature type="signal peptide" evidence="9">
    <location>
        <begin position="1"/>
        <end position="21"/>
    </location>
</feature>
<evidence type="ECO:0000256" key="9">
    <source>
        <dbReference type="SAM" id="SignalP"/>
    </source>
</evidence>
<evidence type="ECO:0000256" key="2">
    <source>
        <dbReference type="ARBA" id="ARBA00022475"/>
    </source>
</evidence>
<keyword evidence="8" id="KW-1279">T cell receptor</keyword>
<feature type="chain" id="PRO_5021298599" description="Ig-like domain-containing protein" evidence="9">
    <location>
        <begin position="22"/>
        <end position="133"/>
    </location>
</feature>
<keyword evidence="6" id="KW-0325">Glycoprotein</keyword>
<dbReference type="SMART" id="SM00406">
    <property type="entry name" value="IGv"/>
    <property type="match status" value="1"/>
</dbReference>
<comment type="subunit">
    <text evidence="7">Alpha-beta TR is a heterodimer composed of an alpha and beta chain; disulfide-linked. The alpha-beta TR is associated with the transmembrane signaling CD3 coreceptor proteins to form the TR-CD3 (TcR or TCR). The assembly of alpha-beta TR heterodimers with CD3 occurs in the endoplasmic reticulum where a single alpha-beta TR heterodimer associates with one CD3D-CD3E heterodimer, one CD3G-CD3E heterodimer and one CD247 homodimer forming a stable octameric structure. CD3D-CD3E and CD3G-CD3E heterodimers preferentially associate with TR alpha and TR beta chains, respectively. The association of the CD247 homodimer is the last step of TcR assembly in the endoplasmic reticulum and is required for transport to the cell surface.</text>
</comment>
<evidence type="ECO:0000313" key="11">
    <source>
        <dbReference type="Ensembl" id="ENSVURP00010026709.1"/>
    </source>
</evidence>
<feature type="domain" description="Ig-like" evidence="10">
    <location>
        <begin position="23"/>
        <end position="109"/>
    </location>
</feature>
<dbReference type="Ensembl" id="ENSVURT00010030425.1">
    <property type="protein sequence ID" value="ENSVURP00010026709.1"/>
    <property type="gene ID" value="ENSVURG00010020453.1"/>
</dbReference>
<dbReference type="AlphaFoldDB" id="A0A4X2LND0"/>
<dbReference type="PANTHER" id="PTHR19339">
    <property type="entry name" value="T CELL RECEPTOR ALPHA VARIABLE 39"/>
    <property type="match status" value="1"/>
</dbReference>
<reference evidence="11" key="2">
    <citation type="submission" date="2025-08" db="UniProtKB">
        <authorList>
            <consortium name="Ensembl"/>
        </authorList>
    </citation>
    <scope>IDENTIFICATION</scope>
</reference>
<reference evidence="12" key="1">
    <citation type="submission" date="2018-12" db="EMBL/GenBank/DDBJ databases">
        <authorList>
            <person name="Yazar S."/>
        </authorList>
    </citation>
    <scope>NUCLEOTIDE SEQUENCE [LARGE SCALE GENOMIC DNA]</scope>
</reference>
<dbReference type="OMA" id="LCLHLGW"/>
<evidence type="ECO:0000256" key="3">
    <source>
        <dbReference type="ARBA" id="ARBA00022729"/>
    </source>
</evidence>
<evidence type="ECO:0000256" key="6">
    <source>
        <dbReference type="ARBA" id="ARBA00023180"/>
    </source>
</evidence>
<dbReference type="SUPFAM" id="SSF48726">
    <property type="entry name" value="Immunoglobulin"/>
    <property type="match status" value="1"/>
</dbReference>
<dbReference type="CDD" id="cd04983">
    <property type="entry name" value="IgV_TCR_alpha"/>
    <property type="match status" value="1"/>
</dbReference>
<evidence type="ECO:0000256" key="4">
    <source>
        <dbReference type="ARBA" id="ARBA00023136"/>
    </source>
</evidence>
<evidence type="ECO:0000256" key="8">
    <source>
        <dbReference type="ARBA" id="ARBA00043266"/>
    </source>
</evidence>
<name>A0A4X2LND0_VOMUR</name>
<dbReference type="InterPro" id="IPR013106">
    <property type="entry name" value="Ig_V-set"/>
</dbReference>
<dbReference type="GO" id="GO:0042101">
    <property type="term" value="C:T cell receptor complex"/>
    <property type="evidence" value="ECO:0007669"/>
    <property type="project" value="UniProtKB-KW"/>
</dbReference>
<evidence type="ECO:0000256" key="5">
    <source>
        <dbReference type="ARBA" id="ARBA00023157"/>
    </source>
</evidence>
<keyword evidence="3 9" id="KW-0732">Signal</keyword>
<dbReference type="Gene3D" id="2.60.40.10">
    <property type="entry name" value="Immunoglobulins"/>
    <property type="match status" value="1"/>
</dbReference>